<reference evidence="2" key="2">
    <citation type="submission" date="2019-07" db="EMBL/GenBank/DDBJ databases">
        <authorList>
            <person name="Seetharam A."/>
            <person name="Woodhouse M."/>
            <person name="Cannon E."/>
        </authorList>
    </citation>
    <scope>NUCLEOTIDE SEQUENCE [LARGE SCALE GENOMIC DNA]</scope>
    <source>
        <strain evidence="2">cv. B73</strain>
    </source>
</reference>
<accession>A0A804UDU6</accession>
<dbReference type="EnsemblPlants" id="Zm00001eb314960_T001">
    <property type="protein sequence ID" value="Zm00001eb314960_P001"/>
    <property type="gene ID" value="Zm00001eb314960"/>
</dbReference>
<dbReference type="Gramene" id="Zm00001eb314960_T001">
    <property type="protein sequence ID" value="Zm00001eb314960_P001"/>
    <property type="gene ID" value="Zm00001eb314960"/>
</dbReference>
<dbReference type="Proteomes" id="UP000007305">
    <property type="component" value="Chromosome 7"/>
</dbReference>
<feature type="region of interest" description="Disordered" evidence="1">
    <location>
        <begin position="72"/>
        <end position="110"/>
    </location>
</feature>
<evidence type="ECO:0000256" key="1">
    <source>
        <dbReference type="SAM" id="MobiDB-lite"/>
    </source>
</evidence>
<evidence type="ECO:0000313" key="2">
    <source>
        <dbReference type="EnsemblPlants" id="Zm00001eb314960_P001"/>
    </source>
</evidence>
<reference evidence="2" key="3">
    <citation type="submission" date="2021-05" db="UniProtKB">
        <authorList>
            <consortium name="EnsemblPlants"/>
        </authorList>
    </citation>
    <scope>IDENTIFICATION</scope>
    <source>
        <strain evidence="2">cv. B73</strain>
    </source>
</reference>
<keyword evidence="3" id="KW-1185">Reference proteome</keyword>
<protein>
    <submittedName>
        <fullName evidence="2">Uncharacterized protein</fullName>
    </submittedName>
</protein>
<proteinExistence type="predicted"/>
<sequence length="110" mass="11296">MQTQGNCFCPVAMAGGSQRSSAAAAAAGRGWAAEAEARLTAKSPHKFEHCGGDHQVGGEDCWCWTGDATGPAAAAEAEAEAQSPPPPSDPRRRKRTEIKEAGMPVAGGFD</sequence>
<dbReference type="AlphaFoldDB" id="A0A804UDU6"/>
<dbReference type="InParanoid" id="A0A804UDU6"/>
<name>A0A804UDU6_MAIZE</name>
<evidence type="ECO:0000313" key="3">
    <source>
        <dbReference type="Proteomes" id="UP000007305"/>
    </source>
</evidence>
<organism evidence="2 3">
    <name type="scientific">Zea mays</name>
    <name type="common">Maize</name>
    <dbReference type="NCBI Taxonomy" id="4577"/>
    <lineage>
        <taxon>Eukaryota</taxon>
        <taxon>Viridiplantae</taxon>
        <taxon>Streptophyta</taxon>
        <taxon>Embryophyta</taxon>
        <taxon>Tracheophyta</taxon>
        <taxon>Spermatophyta</taxon>
        <taxon>Magnoliopsida</taxon>
        <taxon>Liliopsida</taxon>
        <taxon>Poales</taxon>
        <taxon>Poaceae</taxon>
        <taxon>PACMAD clade</taxon>
        <taxon>Panicoideae</taxon>
        <taxon>Andropogonodae</taxon>
        <taxon>Andropogoneae</taxon>
        <taxon>Tripsacinae</taxon>
        <taxon>Zea</taxon>
    </lineage>
</organism>
<reference evidence="3" key="1">
    <citation type="submission" date="2015-12" db="EMBL/GenBank/DDBJ databases">
        <title>Update maize B73 reference genome by single molecule sequencing technologies.</title>
        <authorList>
            <consortium name="Maize Genome Sequencing Project"/>
            <person name="Ware D."/>
        </authorList>
    </citation>
    <scope>NUCLEOTIDE SEQUENCE [LARGE SCALE GENOMIC DNA]</scope>
    <source>
        <strain evidence="3">cv. B73</strain>
    </source>
</reference>